<dbReference type="Gene3D" id="3.90.70.10">
    <property type="entry name" value="Cysteine proteinases"/>
    <property type="match status" value="1"/>
</dbReference>
<name>A0A921GDC3_9ACTN</name>
<comment type="caution">
    <text evidence="2">The sequence shown here is derived from an EMBL/GenBank/DDBJ whole genome shotgun (WGS) entry which is preliminary data.</text>
</comment>
<dbReference type="RefSeq" id="WP_274958377.1">
    <property type="nucleotide sequence ID" value="NZ_DYWQ01000008.1"/>
</dbReference>
<proteinExistence type="predicted"/>
<reference evidence="2" key="1">
    <citation type="journal article" date="2021" name="PeerJ">
        <title>Extensive microbial diversity within the chicken gut microbiome revealed by metagenomics and culture.</title>
        <authorList>
            <person name="Gilroy R."/>
            <person name="Ravi A."/>
            <person name="Getino M."/>
            <person name="Pursley I."/>
            <person name="Horton D.L."/>
            <person name="Alikhan N.F."/>
            <person name="Baker D."/>
            <person name="Gharbi K."/>
            <person name="Hall N."/>
            <person name="Watson M."/>
            <person name="Adriaenssens E.M."/>
            <person name="Foster-Nyarko E."/>
            <person name="Jarju S."/>
            <person name="Secka A."/>
            <person name="Antonio M."/>
            <person name="Oren A."/>
            <person name="Chaudhuri R.R."/>
            <person name="La Ragione R."/>
            <person name="Hildebrand F."/>
            <person name="Pallen M.J."/>
        </authorList>
    </citation>
    <scope>NUCLEOTIDE SEQUENCE</scope>
    <source>
        <strain evidence="2">CHK124-7917</strain>
    </source>
</reference>
<sequence>MNTTRIAPRRYLNRRRARRVPLVLGAAGTLAVALAVALWLAVASAAGGARRAGGSAPASSTPREEWRAGEVPFLYQTDPQWASHPYAGGTVEKNGCGPTCLSMVYVSLTGRDDLDPSAMADFSERGGYTTDGMTAWALMTEGAAELGLVSEELPASAGAVREALLAGRPVICSVGPGDFTSTGHFIVLSGLAGDGGVVVHDPNSAERSSRTWDLERVLGQCLNLWALSA</sequence>
<feature type="domain" description="Peptidase C39-like" evidence="1">
    <location>
        <begin position="70"/>
        <end position="203"/>
    </location>
</feature>
<protein>
    <submittedName>
        <fullName evidence="2">C39 family peptidase</fullName>
    </submittedName>
</protein>
<dbReference type="EMBL" id="DYWQ01000008">
    <property type="protein sequence ID" value="HJF44262.1"/>
    <property type="molecule type" value="Genomic_DNA"/>
</dbReference>
<evidence type="ECO:0000313" key="3">
    <source>
        <dbReference type="Proteomes" id="UP000697330"/>
    </source>
</evidence>
<evidence type="ECO:0000313" key="2">
    <source>
        <dbReference type="EMBL" id="HJF44262.1"/>
    </source>
</evidence>
<dbReference type="InterPro" id="IPR039564">
    <property type="entry name" value="Peptidase_C39-like"/>
</dbReference>
<organism evidence="2 3">
    <name type="scientific">Thermophilibacter provencensis</name>
    <dbReference type="NCBI Taxonomy" id="1852386"/>
    <lineage>
        <taxon>Bacteria</taxon>
        <taxon>Bacillati</taxon>
        <taxon>Actinomycetota</taxon>
        <taxon>Coriobacteriia</taxon>
        <taxon>Coriobacteriales</taxon>
        <taxon>Atopobiaceae</taxon>
        <taxon>Thermophilibacter</taxon>
    </lineage>
</organism>
<reference evidence="2" key="2">
    <citation type="submission" date="2021-09" db="EMBL/GenBank/DDBJ databases">
        <authorList>
            <person name="Gilroy R."/>
        </authorList>
    </citation>
    <scope>NUCLEOTIDE SEQUENCE</scope>
    <source>
        <strain evidence="2">CHK124-7917</strain>
    </source>
</reference>
<accession>A0A921GDC3</accession>
<dbReference type="AlphaFoldDB" id="A0A921GDC3"/>
<dbReference type="Proteomes" id="UP000697330">
    <property type="component" value="Unassembled WGS sequence"/>
</dbReference>
<gene>
    <name evidence="2" type="ORF">K8U72_00535</name>
</gene>
<evidence type="ECO:0000259" key="1">
    <source>
        <dbReference type="Pfam" id="PF13529"/>
    </source>
</evidence>
<dbReference type="Pfam" id="PF13529">
    <property type="entry name" value="Peptidase_C39_2"/>
    <property type="match status" value="1"/>
</dbReference>